<sequence length="149" mass="16939">MYQYNQFHKGELISIAFLSESFEGIDFIKIKKDASGEVISSVVSYKTINVGEKSYNTVKKLTSAIKTRATELGNAKVKFSPEQIKKMSQKFPDLKIQNGIIPNASRELIVNIPEKYNNMIKQIDLDDIMESLSDKNINLKSIELNKVIY</sequence>
<name>A0A510JL76_9FUSO</name>
<dbReference type="Proteomes" id="UP000321892">
    <property type="component" value="Chromosome"/>
</dbReference>
<accession>A0A510JL76</accession>
<keyword evidence="2" id="KW-1185">Reference proteome</keyword>
<dbReference type="RefSeq" id="WP_026745926.1">
    <property type="nucleotide sequence ID" value="NZ_AP019823.1"/>
</dbReference>
<evidence type="ECO:0000313" key="1">
    <source>
        <dbReference type="EMBL" id="BBM39045.1"/>
    </source>
</evidence>
<gene>
    <name evidence="1" type="ORF">JCM16775_1756</name>
</gene>
<dbReference type="EMBL" id="AP019823">
    <property type="protein sequence ID" value="BBM39045.1"/>
    <property type="molecule type" value="Genomic_DNA"/>
</dbReference>
<reference evidence="1 2" key="1">
    <citation type="submission" date="2019-07" db="EMBL/GenBank/DDBJ databases">
        <title>Complete Genome Sequence of Leptotrichia hofstadii Strain JCM16775.</title>
        <authorList>
            <person name="Watanabe S."/>
            <person name="Cui L."/>
        </authorList>
    </citation>
    <scope>NUCLEOTIDE SEQUENCE [LARGE SCALE GENOMIC DNA]</scope>
    <source>
        <strain evidence="1 2">JCM16775</strain>
    </source>
</reference>
<organism evidence="1 2">
    <name type="scientific">Leptotrichia hofstadii</name>
    <dbReference type="NCBI Taxonomy" id="157688"/>
    <lineage>
        <taxon>Bacteria</taxon>
        <taxon>Fusobacteriati</taxon>
        <taxon>Fusobacteriota</taxon>
        <taxon>Fusobacteriia</taxon>
        <taxon>Fusobacteriales</taxon>
        <taxon>Leptotrichiaceae</taxon>
        <taxon>Leptotrichia</taxon>
    </lineage>
</organism>
<dbReference type="AlphaFoldDB" id="A0A510JL76"/>
<proteinExistence type="predicted"/>
<protein>
    <submittedName>
        <fullName evidence="1">Uncharacterized protein</fullName>
    </submittedName>
</protein>
<dbReference type="KEGG" id="lhf:JCM16775_1756"/>
<evidence type="ECO:0000313" key="2">
    <source>
        <dbReference type="Proteomes" id="UP000321892"/>
    </source>
</evidence>